<keyword evidence="3" id="KW-1185">Reference proteome</keyword>
<name>A0AAV4P1Z9_CAEEX</name>
<accession>A0AAV4P1Z9</accession>
<feature type="region of interest" description="Disordered" evidence="1">
    <location>
        <begin position="1"/>
        <end position="30"/>
    </location>
</feature>
<protein>
    <submittedName>
        <fullName evidence="2">Uncharacterized protein</fullName>
    </submittedName>
</protein>
<comment type="caution">
    <text evidence="2">The sequence shown here is derived from an EMBL/GenBank/DDBJ whole genome shotgun (WGS) entry which is preliminary data.</text>
</comment>
<reference evidence="2 3" key="1">
    <citation type="submission" date="2021-06" db="EMBL/GenBank/DDBJ databases">
        <title>Caerostris extrusa draft genome.</title>
        <authorList>
            <person name="Kono N."/>
            <person name="Arakawa K."/>
        </authorList>
    </citation>
    <scope>NUCLEOTIDE SEQUENCE [LARGE SCALE GENOMIC DNA]</scope>
</reference>
<dbReference type="Proteomes" id="UP001054945">
    <property type="component" value="Unassembled WGS sequence"/>
</dbReference>
<sequence>MKSKVPRKCGTSSNFRLDIPSRHPIPHSPFTKERHFLRDSSSFVGHPNNGAGLGTKSLLSSGWFTLHACQLQGKEGSPQSMGATLPASVK</sequence>
<evidence type="ECO:0000313" key="2">
    <source>
        <dbReference type="EMBL" id="GIX90020.1"/>
    </source>
</evidence>
<dbReference type="EMBL" id="BPLR01003907">
    <property type="protein sequence ID" value="GIX90020.1"/>
    <property type="molecule type" value="Genomic_DNA"/>
</dbReference>
<organism evidence="2 3">
    <name type="scientific">Caerostris extrusa</name>
    <name type="common">Bark spider</name>
    <name type="synonym">Caerostris bankana</name>
    <dbReference type="NCBI Taxonomy" id="172846"/>
    <lineage>
        <taxon>Eukaryota</taxon>
        <taxon>Metazoa</taxon>
        <taxon>Ecdysozoa</taxon>
        <taxon>Arthropoda</taxon>
        <taxon>Chelicerata</taxon>
        <taxon>Arachnida</taxon>
        <taxon>Araneae</taxon>
        <taxon>Araneomorphae</taxon>
        <taxon>Entelegynae</taxon>
        <taxon>Araneoidea</taxon>
        <taxon>Araneidae</taxon>
        <taxon>Caerostris</taxon>
    </lineage>
</organism>
<proteinExistence type="predicted"/>
<dbReference type="AlphaFoldDB" id="A0AAV4P1Z9"/>
<gene>
    <name evidence="2" type="ORF">CEXT_222441</name>
</gene>
<evidence type="ECO:0000256" key="1">
    <source>
        <dbReference type="SAM" id="MobiDB-lite"/>
    </source>
</evidence>
<evidence type="ECO:0000313" key="3">
    <source>
        <dbReference type="Proteomes" id="UP001054945"/>
    </source>
</evidence>